<dbReference type="Proteomes" id="UP000030341">
    <property type="component" value="Chromosome 1"/>
</dbReference>
<dbReference type="AlphaFoldDB" id="A0A0A7EFR2"/>
<dbReference type="STRING" id="1348114.OM33_10290"/>
<dbReference type="OrthoDB" id="5890620at2"/>
<gene>
    <name evidence="1" type="ORF">OM33_10290</name>
</gene>
<name>A0A0A7EFR2_9GAMM</name>
<evidence type="ECO:0000313" key="2">
    <source>
        <dbReference type="Proteomes" id="UP000030341"/>
    </source>
</evidence>
<proteinExistence type="predicted"/>
<dbReference type="RefSeq" id="WP_038641435.1">
    <property type="nucleotide sequence ID" value="NZ_CP009888.1"/>
</dbReference>
<reference evidence="1 2" key="1">
    <citation type="submission" date="2014-11" db="EMBL/GenBank/DDBJ databases">
        <title>Complete Genome Sequence of Pseudoalteromonas sp. Strain OCN003 Isolated from Kaneohe Bay, Oahu, Hawaii.</title>
        <authorList>
            <person name="Beurmann S."/>
            <person name="Videau P."/>
            <person name="Ushijima B."/>
            <person name="Smith A.M."/>
            <person name="Aeby G.S."/>
            <person name="Callahan S.M."/>
            <person name="Belcaid M."/>
        </authorList>
    </citation>
    <scope>NUCLEOTIDE SEQUENCE [LARGE SCALE GENOMIC DNA]</scope>
    <source>
        <strain evidence="1 2">OCN003</strain>
    </source>
</reference>
<evidence type="ECO:0000313" key="1">
    <source>
        <dbReference type="EMBL" id="AIY65495.1"/>
    </source>
</evidence>
<dbReference type="HOGENOM" id="CLU_116211_0_0_6"/>
<accession>A0A0A7EFR2</accession>
<evidence type="ECO:0008006" key="3">
    <source>
        <dbReference type="Google" id="ProtNLM"/>
    </source>
</evidence>
<dbReference type="KEGG" id="pseo:OM33_10290"/>
<organism evidence="1 2">
    <name type="scientific">Pseudoalteromonas piratica</name>
    <dbReference type="NCBI Taxonomy" id="1348114"/>
    <lineage>
        <taxon>Bacteria</taxon>
        <taxon>Pseudomonadati</taxon>
        <taxon>Pseudomonadota</taxon>
        <taxon>Gammaproteobacteria</taxon>
        <taxon>Alteromonadales</taxon>
        <taxon>Pseudoalteromonadaceae</taxon>
        <taxon>Pseudoalteromonas</taxon>
    </lineage>
</organism>
<keyword evidence="2" id="KW-1185">Reference proteome</keyword>
<protein>
    <recommendedName>
        <fullName evidence="3">PilZ domain-containing protein</fullName>
    </recommendedName>
</protein>
<dbReference type="EMBL" id="CP009888">
    <property type="protein sequence ID" value="AIY65495.1"/>
    <property type="molecule type" value="Genomic_DNA"/>
</dbReference>
<dbReference type="eggNOG" id="ENOG5032S61">
    <property type="taxonomic scope" value="Bacteria"/>
</dbReference>
<sequence length="193" mass="22138">MSNLLEQFNQYFQIEHVIAVHLEPVDDAQLPTDNSDIDKLIPPLFKLANEVNVLEQTALRPLRQLGDVAEDLAQYLKLQSRKIDLILSHILANENQQDDNLETHSFGGSGFTLCTNTPYKPNQFYRCKLFLEDEAAAVFCFAQVIDSEPFEEGFKTRFVFSHIREEDQELMVRASLHAQAKVLKKKQSTKNIN</sequence>